<dbReference type="PANTHER" id="PTHR43065:SF50">
    <property type="entry name" value="HISTIDINE KINASE"/>
    <property type="match status" value="1"/>
</dbReference>
<dbReference type="Proteomes" id="UP000249354">
    <property type="component" value="Unassembled WGS sequence"/>
</dbReference>
<dbReference type="PROSITE" id="PS50046">
    <property type="entry name" value="PHYTOCHROME_2"/>
    <property type="match status" value="1"/>
</dbReference>
<evidence type="ECO:0000313" key="10">
    <source>
        <dbReference type="Proteomes" id="UP000249354"/>
    </source>
</evidence>
<comment type="catalytic activity">
    <reaction evidence="1">
        <text>ATP + protein L-histidine = ADP + protein N-phospho-L-histidine.</text>
        <dbReference type="EC" id="2.7.13.3"/>
    </reaction>
</comment>
<sequence>MSQPLPSSSTSNLQQTAAQLALCASQISDAQGQIIARQKALIKLTNRIRQSLDWTTICNTTTTDLRSLLSADRVAIYRFNEDWSGEFVFESAGSQWISLVEAQQTNSLIAKNVNDCSVRLLDTHKTDTHLQASAGGAFVQGEVFRTCSDIHNAGFSDCYIEVLGSYQARAYAIIAIYIENKLWGLLAAYQNDGPRDWQEEDVNLLLQVAEQLGVALNQAEYVQTIQRQSVQLARSLSDLKQSQAQLVQSEKMASLGQLVAGVAHEINNPVNFIYANLSHVESYSADLLSLASLCQQSDLSSSTEVATLQAQAADMDLEFILEDLPKILSSMEIGAERIRQIVLSLRNFSRLGECNTKAVDIHEGIDSTLLILGHRLKVNSDRPKIEVIKNYSDLPPVQCYPAQLNQVFMNLLANAVDALEEAVLEGSTQTPKIWISTQLNEAGQAEIRIRDNGVGIDESRKTQIFDHFFTTKPVGQGTGLGLAISRQIVMENHGGTLSLGTSQQGTEFVISLPI</sequence>
<dbReference type="SUPFAM" id="SSF55874">
    <property type="entry name" value="ATPase domain of HSP90 chaperone/DNA topoisomerase II/histidine kinase"/>
    <property type="match status" value="1"/>
</dbReference>
<gene>
    <name evidence="9" type="ORF">DCF25_18515</name>
</gene>
<evidence type="ECO:0000313" key="9">
    <source>
        <dbReference type="EMBL" id="PZO11926.1"/>
    </source>
</evidence>
<dbReference type="InterPro" id="IPR029016">
    <property type="entry name" value="GAF-like_dom_sf"/>
</dbReference>
<evidence type="ECO:0000256" key="6">
    <source>
        <dbReference type="ARBA" id="ARBA00023012"/>
    </source>
</evidence>
<dbReference type="InterPro" id="IPR036890">
    <property type="entry name" value="HATPase_C_sf"/>
</dbReference>
<reference evidence="9 10" key="2">
    <citation type="submission" date="2018-06" db="EMBL/GenBank/DDBJ databases">
        <title>Metagenomic assembly of (sub)arctic Cyanobacteria and their associated microbiome from non-axenic cultures.</title>
        <authorList>
            <person name="Baurain D."/>
        </authorList>
    </citation>
    <scope>NUCLEOTIDE SEQUENCE [LARGE SCALE GENOMIC DNA]</scope>
    <source>
        <strain evidence="9">ULC129bin1</strain>
    </source>
</reference>
<dbReference type="PRINTS" id="PR00344">
    <property type="entry name" value="BCTRLSENSOR"/>
</dbReference>
<evidence type="ECO:0000256" key="1">
    <source>
        <dbReference type="ARBA" id="ARBA00000085"/>
    </source>
</evidence>
<reference evidence="10" key="1">
    <citation type="submission" date="2018-04" db="EMBL/GenBank/DDBJ databases">
        <authorList>
            <person name="Cornet L."/>
        </authorList>
    </citation>
    <scope>NUCLEOTIDE SEQUENCE [LARGE SCALE GENOMIC DNA]</scope>
</reference>
<accession>A0A2W4TRZ6</accession>
<feature type="domain" description="Phytochrome chromophore attachment site" evidence="7">
    <location>
        <begin position="53"/>
        <end position="211"/>
    </location>
</feature>
<dbReference type="GO" id="GO:0000155">
    <property type="term" value="F:phosphorelay sensor kinase activity"/>
    <property type="evidence" value="ECO:0007669"/>
    <property type="project" value="InterPro"/>
</dbReference>
<organism evidence="9 10">
    <name type="scientific">Leptolyngbya foveolarum</name>
    <dbReference type="NCBI Taxonomy" id="47253"/>
    <lineage>
        <taxon>Bacteria</taxon>
        <taxon>Bacillati</taxon>
        <taxon>Cyanobacteriota</taxon>
        <taxon>Cyanophyceae</taxon>
        <taxon>Leptolyngbyales</taxon>
        <taxon>Leptolyngbyaceae</taxon>
        <taxon>Leptolyngbya group</taxon>
        <taxon>Leptolyngbya</taxon>
    </lineage>
</organism>
<dbReference type="InterPro" id="IPR036097">
    <property type="entry name" value="HisK_dim/P_sf"/>
</dbReference>
<dbReference type="SMART" id="SM00065">
    <property type="entry name" value="GAF"/>
    <property type="match status" value="1"/>
</dbReference>
<dbReference type="InterPro" id="IPR005467">
    <property type="entry name" value="His_kinase_dom"/>
</dbReference>
<evidence type="ECO:0000256" key="5">
    <source>
        <dbReference type="ARBA" id="ARBA00022777"/>
    </source>
</evidence>
<comment type="similarity">
    <text evidence="2">In the N-terminal section; belongs to the phytochrome family.</text>
</comment>
<keyword evidence="6" id="KW-0902">Two-component regulatory system</keyword>
<evidence type="ECO:0000259" key="7">
    <source>
        <dbReference type="PROSITE" id="PS50046"/>
    </source>
</evidence>
<keyword evidence="5 9" id="KW-0418">Kinase</keyword>
<dbReference type="InterPro" id="IPR003661">
    <property type="entry name" value="HisK_dim/P_dom"/>
</dbReference>
<dbReference type="SUPFAM" id="SSF55781">
    <property type="entry name" value="GAF domain-like"/>
    <property type="match status" value="1"/>
</dbReference>
<evidence type="ECO:0000256" key="4">
    <source>
        <dbReference type="ARBA" id="ARBA00022553"/>
    </source>
</evidence>
<dbReference type="PANTHER" id="PTHR43065">
    <property type="entry name" value="SENSOR HISTIDINE KINASE"/>
    <property type="match status" value="1"/>
</dbReference>
<name>A0A2W4TRZ6_9CYAN</name>
<feature type="domain" description="Histidine kinase" evidence="8">
    <location>
        <begin position="261"/>
        <end position="514"/>
    </location>
</feature>
<dbReference type="InterPro" id="IPR016132">
    <property type="entry name" value="Phyto_chromo_attachment"/>
</dbReference>
<protein>
    <recommendedName>
        <fullName evidence="3">histidine kinase</fullName>
        <ecNumber evidence="3">2.7.13.3</ecNumber>
    </recommendedName>
</protein>
<dbReference type="Gene3D" id="1.10.287.130">
    <property type="match status" value="1"/>
</dbReference>
<dbReference type="EMBL" id="QBMC01000165">
    <property type="protein sequence ID" value="PZO11926.1"/>
    <property type="molecule type" value="Genomic_DNA"/>
</dbReference>
<evidence type="ECO:0000259" key="8">
    <source>
        <dbReference type="PROSITE" id="PS50109"/>
    </source>
</evidence>
<dbReference type="Gene3D" id="3.30.565.10">
    <property type="entry name" value="Histidine kinase-like ATPase, C-terminal domain"/>
    <property type="match status" value="1"/>
</dbReference>
<dbReference type="AlphaFoldDB" id="A0A2W4TRZ6"/>
<evidence type="ECO:0000256" key="2">
    <source>
        <dbReference type="ARBA" id="ARBA00006402"/>
    </source>
</evidence>
<dbReference type="Gene3D" id="3.30.450.40">
    <property type="match status" value="1"/>
</dbReference>
<dbReference type="Pfam" id="PF02518">
    <property type="entry name" value="HATPase_c"/>
    <property type="match status" value="1"/>
</dbReference>
<keyword evidence="5 9" id="KW-0808">Transferase</keyword>
<evidence type="ECO:0000256" key="3">
    <source>
        <dbReference type="ARBA" id="ARBA00012438"/>
    </source>
</evidence>
<dbReference type="InterPro" id="IPR003594">
    <property type="entry name" value="HATPase_dom"/>
</dbReference>
<dbReference type="InterPro" id="IPR003018">
    <property type="entry name" value="GAF"/>
</dbReference>
<proteinExistence type="inferred from homology"/>
<dbReference type="PROSITE" id="PS50109">
    <property type="entry name" value="HIS_KIN"/>
    <property type="match status" value="1"/>
</dbReference>
<keyword evidence="4" id="KW-0597">Phosphoprotein</keyword>
<comment type="caution">
    <text evidence="9">The sequence shown here is derived from an EMBL/GenBank/DDBJ whole genome shotgun (WGS) entry which is preliminary data.</text>
</comment>
<dbReference type="InterPro" id="IPR004358">
    <property type="entry name" value="Sig_transdc_His_kin-like_C"/>
</dbReference>
<dbReference type="EC" id="2.7.13.3" evidence="3"/>
<dbReference type="CDD" id="cd00082">
    <property type="entry name" value="HisKA"/>
    <property type="match status" value="1"/>
</dbReference>
<dbReference type="Pfam" id="PF01590">
    <property type="entry name" value="GAF"/>
    <property type="match status" value="1"/>
</dbReference>
<dbReference type="SMART" id="SM00387">
    <property type="entry name" value="HATPase_c"/>
    <property type="match status" value="1"/>
</dbReference>
<dbReference type="SUPFAM" id="SSF47384">
    <property type="entry name" value="Homodimeric domain of signal transducing histidine kinase"/>
    <property type="match status" value="1"/>
</dbReference>